<reference evidence="1" key="1">
    <citation type="journal article" date="2015" name="Nature">
        <title>Complex archaea that bridge the gap between prokaryotes and eukaryotes.</title>
        <authorList>
            <person name="Spang A."/>
            <person name="Saw J.H."/>
            <person name="Jorgensen S.L."/>
            <person name="Zaremba-Niedzwiedzka K."/>
            <person name="Martijn J."/>
            <person name="Lind A.E."/>
            <person name="van Eijk R."/>
            <person name="Schleper C."/>
            <person name="Guy L."/>
            <person name="Ettema T.J."/>
        </authorList>
    </citation>
    <scope>NUCLEOTIDE SEQUENCE</scope>
</reference>
<organism evidence="1">
    <name type="scientific">marine sediment metagenome</name>
    <dbReference type="NCBI Taxonomy" id="412755"/>
    <lineage>
        <taxon>unclassified sequences</taxon>
        <taxon>metagenomes</taxon>
        <taxon>ecological metagenomes</taxon>
    </lineage>
</organism>
<name>A0A0F9K3A1_9ZZZZ</name>
<gene>
    <name evidence="1" type="ORF">LCGC14_1379140</name>
</gene>
<sequence length="71" mass="8249">GKIIVKRPDAEELLAIRNGAWTYEEVVKYAEDMDTKVREELYHKTCLPKTVSLKRVAELVMEVQDLVWDNA</sequence>
<proteinExistence type="predicted"/>
<feature type="non-terminal residue" evidence="1">
    <location>
        <position position="1"/>
    </location>
</feature>
<accession>A0A0F9K3A1</accession>
<protein>
    <submittedName>
        <fullName evidence="1">Uncharacterized protein</fullName>
    </submittedName>
</protein>
<evidence type="ECO:0000313" key="1">
    <source>
        <dbReference type="EMBL" id="KKM76544.1"/>
    </source>
</evidence>
<comment type="caution">
    <text evidence="1">The sequence shown here is derived from an EMBL/GenBank/DDBJ whole genome shotgun (WGS) entry which is preliminary data.</text>
</comment>
<dbReference type="AlphaFoldDB" id="A0A0F9K3A1"/>
<dbReference type="EMBL" id="LAZR01008794">
    <property type="protein sequence ID" value="KKM76544.1"/>
    <property type="molecule type" value="Genomic_DNA"/>
</dbReference>